<dbReference type="KEGG" id="ptw:TUM18999_31340"/>
<accession>A0A6J4E4S0</accession>
<evidence type="ECO:0000313" key="3">
    <source>
        <dbReference type="Proteomes" id="UP000509383"/>
    </source>
</evidence>
<dbReference type="EMBL" id="AP023189">
    <property type="protein sequence ID" value="BCG24943.1"/>
    <property type="molecule type" value="Genomic_DNA"/>
</dbReference>
<evidence type="ECO:0000256" key="1">
    <source>
        <dbReference type="SAM" id="MobiDB-lite"/>
    </source>
</evidence>
<proteinExistence type="predicted"/>
<reference evidence="2 3" key="1">
    <citation type="submission" date="2020-05" db="EMBL/GenBank/DDBJ databases">
        <title>Characterization of novel class B3 metallo-beta-lactamase from novel Pseudomonas species.</title>
        <authorList>
            <person name="Yamada K."/>
            <person name="Aoki K."/>
            <person name="Ishii Y."/>
        </authorList>
    </citation>
    <scope>NUCLEOTIDE SEQUENCE [LARGE SCALE GENOMIC DNA]</scope>
    <source>
        <strain evidence="2 3">TUM18999</strain>
    </source>
</reference>
<gene>
    <name evidence="2" type="ORF">TUM18999_31340</name>
</gene>
<dbReference type="Proteomes" id="UP000509383">
    <property type="component" value="Chromosome"/>
</dbReference>
<sequence>MVVKYDPFSMRMIWVRVDGEYIPIHFSDVTKSDFSLEEYNAFKMGRKGRSNIKPGCLEDMRLIPLMDENSAIIENSEKLTKRQKKANAAKNIYLNEHGLAGNEDEHFVRKEAARPDYSKRASRFKE</sequence>
<evidence type="ECO:0000313" key="2">
    <source>
        <dbReference type="EMBL" id="BCG24943.1"/>
    </source>
</evidence>
<name>A0A6J4E4S0_9PSED</name>
<feature type="region of interest" description="Disordered" evidence="1">
    <location>
        <begin position="104"/>
        <end position="126"/>
    </location>
</feature>
<organism evidence="2 3">
    <name type="scientific">Pseudomonas tohonis</name>
    <dbReference type="NCBI Taxonomy" id="2725477"/>
    <lineage>
        <taxon>Bacteria</taxon>
        <taxon>Pseudomonadati</taxon>
        <taxon>Pseudomonadota</taxon>
        <taxon>Gammaproteobacteria</taxon>
        <taxon>Pseudomonadales</taxon>
        <taxon>Pseudomonadaceae</taxon>
        <taxon>Pseudomonas</taxon>
    </lineage>
</organism>
<protein>
    <submittedName>
        <fullName evidence="2">Uncharacterized protein</fullName>
    </submittedName>
</protein>
<dbReference type="AlphaFoldDB" id="A0A6J4E4S0"/>